<dbReference type="SUPFAM" id="SSF57625">
    <property type="entry name" value="Invertebrate chitin-binding proteins"/>
    <property type="match status" value="1"/>
</dbReference>
<dbReference type="Proteomes" id="UP000494040">
    <property type="component" value="Unassembled WGS sequence"/>
</dbReference>
<evidence type="ECO:0000313" key="4">
    <source>
        <dbReference type="Proteomes" id="UP000494040"/>
    </source>
</evidence>
<feature type="domain" description="Chitin-binding type-2" evidence="2">
    <location>
        <begin position="17"/>
        <end position="74"/>
    </location>
</feature>
<dbReference type="PROSITE" id="PS50940">
    <property type="entry name" value="CHIT_BIND_II"/>
    <property type="match status" value="1"/>
</dbReference>
<dbReference type="GO" id="GO:0008061">
    <property type="term" value="F:chitin binding"/>
    <property type="evidence" value="ECO:0007669"/>
    <property type="project" value="InterPro"/>
</dbReference>
<feature type="signal peptide" evidence="1">
    <location>
        <begin position="1"/>
        <end position="17"/>
    </location>
</feature>
<keyword evidence="1" id="KW-0732">Signal</keyword>
<feature type="chain" id="PRO_5035272021" description="Chitin-binding type-2 domain-containing protein" evidence="1">
    <location>
        <begin position="18"/>
        <end position="82"/>
    </location>
</feature>
<dbReference type="GeneID" id="106667297"/>
<dbReference type="AlphaFoldDB" id="A0A8I6RSM5"/>
<keyword evidence="4" id="KW-1185">Reference proteome</keyword>
<dbReference type="InterPro" id="IPR002557">
    <property type="entry name" value="Chitin-bd_dom"/>
</dbReference>
<dbReference type="GO" id="GO:0005576">
    <property type="term" value="C:extracellular region"/>
    <property type="evidence" value="ECO:0007669"/>
    <property type="project" value="InterPro"/>
</dbReference>
<name>A0A8I6RSM5_CIMLE</name>
<evidence type="ECO:0000313" key="3">
    <source>
        <dbReference type="EnsemblMetazoa" id="XP_014250649.1"/>
    </source>
</evidence>
<evidence type="ECO:0000256" key="1">
    <source>
        <dbReference type="SAM" id="SignalP"/>
    </source>
</evidence>
<sequence>MMKAGLLFLAIIGLSLAFYCEEKKTYDSPDEENCRYYHHCESGESSEGACFIFFRKFNPVTLKCDWAWNVDCTAKPAKLPPS</sequence>
<proteinExistence type="predicted"/>
<dbReference type="Gene3D" id="2.170.140.10">
    <property type="entry name" value="Chitin binding domain"/>
    <property type="match status" value="1"/>
</dbReference>
<reference evidence="3" key="1">
    <citation type="submission" date="2022-01" db="UniProtKB">
        <authorList>
            <consortium name="EnsemblMetazoa"/>
        </authorList>
    </citation>
    <scope>IDENTIFICATION</scope>
</reference>
<dbReference type="Pfam" id="PF01607">
    <property type="entry name" value="CBM_14"/>
    <property type="match status" value="1"/>
</dbReference>
<accession>A0A8I6RSM5</accession>
<dbReference type="EnsemblMetazoa" id="XM_014395163.2">
    <property type="protein sequence ID" value="XP_014250649.1"/>
    <property type="gene ID" value="LOC106667297"/>
</dbReference>
<dbReference type="RefSeq" id="XP_014250649.1">
    <property type="nucleotide sequence ID" value="XM_014395163.2"/>
</dbReference>
<organism evidence="3 4">
    <name type="scientific">Cimex lectularius</name>
    <name type="common">Bed bug</name>
    <name type="synonym">Acanthia lectularia</name>
    <dbReference type="NCBI Taxonomy" id="79782"/>
    <lineage>
        <taxon>Eukaryota</taxon>
        <taxon>Metazoa</taxon>
        <taxon>Ecdysozoa</taxon>
        <taxon>Arthropoda</taxon>
        <taxon>Hexapoda</taxon>
        <taxon>Insecta</taxon>
        <taxon>Pterygota</taxon>
        <taxon>Neoptera</taxon>
        <taxon>Paraneoptera</taxon>
        <taxon>Hemiptera</taxon>
        <taxon>Heteroptera</taxon>
        <taxon>Panheteroptera</taxon>
        <taxon>Cimicomorpha</taxon>
        <taxon>Cimicidae</taxon>
        <taxon>Cimex</taxon>
    </lineage>
</organism>
<dbReference type="OrthoDB" id="6020543at2759"/>
<evidence type="ECO:0000259" key="2">
    <source>
        <dbReference type="PROSITE" id="PS50940"/>
    </source>
</evidence>
<dbReference type="SMART" id="SM00494">
    <property type="entry name" value="ChtBD2"/>
    <property type="match status" value="1"/>
</dbReference>
<dbReference type="KEGG" id="clec:106667297"/>
<dbReference type="InterPro" id="IPR036508">
    <property type="entry name" value="Chitin-bd_dom_sf"/>
</dbReference>
<protein>
    <recommendedName>
        <fullName evidence="2">Chitin-binding type-2 domain-containing protein</fullName>
    </recommendedName>
</protein>